<name>A0ABV6XQF8_9ACTN</name>
<evidence type="ECO:0000256" key="2">
    <source>
        <dbReference type="ARBA" id="ARBA00022737"/>
    </source>
</evidence>
<dbReference type="PROSITE" id="PS50893">
    <property type="entry name" value="ABC_TRANSPORTER_2"/>
    <property type="match status" value="2"/>
</dbReference>
<protein>
    <submittedName>
        <fullName evidence="7">Sugar ABC transporter ATP-binding protein</fullName>
    </submittedName>
</protein>
<dbReference type="PROSITE" id="PS00211">
    <property type="entry name" value="ABC_TRANSPORTER_1"/>
    <property type="match status" value="1"/>
</dbReference>
<dbReference type="EMBL" id="JBEUKS010000006">
    <property type="protein sequence ID" value="MFC1440308.1"/>
    <property type="molecule type" value="Genomic_DNA"/>
</dbReference>
<dbReference type="Pfam" id="PF00005">
    <property type="entry name" value="ABC_tran"/>
    <property type="match status" value="2"/>
</dbReference>
<evidence type="ECO:0000259" key="6">
    <source>
        <dbReference type="PROSITE" id="PS50893"/>
    </source>
</evidence>
<dbReference type="InterPro" id="IPR050107">
    <property type="entry name" value="ABC_carbohydrate_import_ATPase"/>
</dbReference>
<dbReference type="Proteomes" id="UP001592581">
    <property type="component" value="Unassembled WGS sequence"/>
</dbReference>
<keyword evidence="4 7" id="KW-0067">ATP-binding</keyword>
<dbReference type="Gene3D" id="3.40.50.300">
    <property type="entry name" value="P-loop containing nucleotide triphosphate hydrolases"/>
    <property type="match status" value="2"/>
</dbReference>
<dbReference type="InterPro" id="IPR017871">
    <property type="entry name" value="ABC_transporter-like_CS"/>
</dbReference>
<dbReference type="PANTHER" id="PTHR43790:SF9">
    <property type="entry name" value="GALACTOFURANOSE TRANSPORTER ATP-BINDING PROTEIN YTFR"/>
    <property type="match status" value="1"/>
</dbReference>
<keyword evidence="8" id="KW-1185">Reference proteome</keyword>
<dbReference type="InterPro" id="IPR003593">
    <property type="entry name" value="AAA+_ATPase"/>
</dbReference>
<sequence length="558" mass="58438">MNEQSQADRPAVLEAAGLAKAFGATRALRSCSLRMPAGEVHALMGENGSGKSTLVKILTGVHAPDSGTLTVDGRPVRFGGPAAAIRAGVMAVYQEVLVVGPRSVLENVWLGADGVFRRRVAEADKRSRAAAVLAELLEQVPDLDTPVEQLSLSDRQACGIARALVRGPKVLILDEATSALDVATRDRLFRAVARRKAEGMSVLFVSHRMDEVDAIADRVSVLRSGESVVTLDAAEATTAELVRLMTGSEHLAGASAAEVAGRAPDPAAPVLLRATGVRLHPGAEPVDFELRAGEVVGLAGLEGHGQDAFIKALWEGPPGEGSVLRTVDGTGAPIRSEQQAAAAGIGYVPRDRRAEALFGTMSIRENFSAATLRQDRRSGLLSRRAAQERFAPYRSALKIRMGRGSDPVSTLSGGNQQKVVIARWLARDPQVLLLNDPTRGVDIGAKRDIYALLAELTARGVAVVMLSTEVDEHIELMDRVLVFREGALSATLTRAELTRQSLVAAFFGRTVDEGPVSGTLDGPGTGPGTGPDAGPDDGPGDGSTDGPTTPALTPDGAA</sequence>
<keyword evidence="1" id="KW-0813">Transport</keyword>
<dbReference type="InterPro" id="IPR027417">
    <property type="entry name" value="P-loop_NTPase"/>
</dbReference>
<dbReference type="SUPFAM" id="SSF52540">
    <property type="entry name" value="P-loop containing nucleoside triphosphate hydrolases"/>
    <property type="match status" value="2"/>
</dbReference>
<evidence type="ECO:0000256" key="1">
    <source>
        <dbReference type="ARBA" id="ARBA00022448"/>
    </source>
</evidence>
<comment type="caution">
    <text evidence="7">The sequence shown here is derived from an EMBL/GenBank/DDBJ whole genome shotgun (WGS) entry which is preliminary data.</text>
</comment>
<dbReference type="RefSeq" id="WP_380565821.1">
    <property type="nucleotide sequence ID" value="NZ_JBEUKS010000006.1"/>
</dbReference>
<evidence type="ECO:0000313" key="7">
    <source>
        <dbReference type="EMBL" id="MFC1440308.1"/>
    </source>
</evidence>
<feature type="region of interest" description="Disordered" evidence="5">
    <location>
        <begin position="514"/>
        <end position="558"/>
    </location>
</feature>
<dbReference type="GO" id="GO:0005524">
    <property type="term" value="F:ATP binding"/>
    <property type="evidence" value="ECO:0007669"/>
    <property type="project" value="UniProtKB-KW"/>
</dbReference>
<evidence type="ECO:0000256" key="4">
    <source>
        <dbReference type="ARBA" id="ARBA00022840"/>
    </source>
</evidence>
<organism evidence="7 8">
    <name type="scientific">Streptacidiphilus jeojiensis</name>
    <dbReference type="NCBI Taxonomy" id="3229225"/>
    <lineage>
        <taxon>Bacteria</taxon>
        <taxon>Bacillati</taxon>
        <taxon>Actinomycetota</taxon>
        <taxon>Actinomycetes</taxon>
        <taxon>Kitasatosporales</taxon>
        <taxon>Streptomycetaceae</taxon>
        <taxon>Streptacidiphilus</taxon>
    </lineage>
</organism>
<feature type="domain" description="ABC transporter" evidence="6">
    <location>
        <begin position="13"/>
        <end position="249"/>
    </location>
</feature>
<accession>A0ABV6XQF8</accession>
<gene>
    <name evidence="7" type="ORF">ABUW04_18805</name>
</gene>
<dbReference type="PANTHER" id="PTHR43790">
    <property type="entry name" value="CARBOHYDRATE TRANSPORT ATP-BINDING PROTEIN MG119-RELATED"/>
    <property type="match status" value="1"/>
</dbReference>
<dbReference type="SMART" id="SM00382">
    <property type="entry name" value="AAA"/>
    <property type="match status" value="2"/>
</dbReference>
<proteinExistence type="predicted"/>
<keyword evidence="3" id="KW-0547">Nucleotide-binding</keyword>
<feature type="compositionally biased region" description="Gly residues" evidence="5">
    <location>
        <begin position="521"/>
        <end position="531"/>
    </location>
</feature>
<dbReference type="CDD" id="cd03216">
    <property type="entry name" value="ABC_Carb_Monos_I"/>
    <property type="match status" value="1"/>
</dbReference>
<dbReference type="InterPro" id="IPR003439">
    <property type="entry name" value="ABC_transporter-like_ATP-bd"/>
</dbReference>
<evidence type="ECO:0000313" key="8">
    <source>
        <dbReference type="Proteomes" id="UP001592581"/>
    </source>
</evidence>
<keyword evidence="2" id="KW-0677">Repeat</keyword>
<evidence type="ECO:0000256" key="3">
    <source>
        <dbReference type="ARBA" id="ARBA00022741"/>
    </source>
</evidence>
<evidence type="ECO:0000256" key="5">
    <source>
        <dbReference type="SAM" id="MobiDB-lite"/>
    </source>
</evidence>
<dbReference type="CDD" id="cd03215">
    <property type="entry name" value="ABC_Carb_Monos_II"/>
    <property type="match status" value="1"/>
</dbReference>
<reference evidence="7 8" key="1">
    <citation type="submission" date="2024-06" db="EMBL/GenBank/DDBJ databases">
        <authorList>
            <person name="Lee S.D."/>
        </authorList>
    </citation>
    <scope>NUCLEOTIDE SEQUENCE [LARGE SCALE GENOMIC DNA]</scope>
    <source>
        <strain evidence="7 8">N1-10</strain>
    </source>
</reference>
<feature type="domain" description="ABC transporter" evidence="6">
    <location>
        <begin position="266"/>
        <end position="510"/>
    </location>
</feature>